<accession>A0A370DUS4</accession>
<keyword evidence="1" id="KW-1133">Transmembrane helix</keyword>
<dbReference type="Proteomes" id="UP000254771">
    <property type="component" value="Unassembled WGS sequence"/>
</dbReference>
<comment type="caution">
    <text evidence="2">The sequence shown here is derived from an EMBL/GenBank/DDBJ whole genome shotgun (WGS) entry which is preliminary data.</text>
</comment>
<gene>
    <name evidence="2" type="ORF">DIZ78_00200</name>
</gene>
<proteinExistence type="predicted"/>
<dbReference type="AlphaFoldDB" id="A0A370DUS4"/>
<keyword evidence="1" id="KW-0812">Transmembrane</keyword>
<evidence type="ECO:0000256" key="1">
    <source>
        <dbReference type="SAM" id="Phobius"/>
    </source>
</evidence>
<dbReference type="EMBL" id="QFXE01000001">
    <property type="protein sequence ID" value="RDH88400.1"/>
    <property type="molecule type" value="Genomic_DNA"/>
</dbReference>
<organism evidence="2 3">
    <name type="scientific">endosymbiont of Escarpia spicata</name>
    <dbReference type="NCBI Taxonomy" id="2200908"/>
    <lineage>
        <taxon>Bacteria</taxon>
        <taxon>Pseudomonadati</taxon>
        <taxon>Pseudomonadota</taxon>
        <taxon>Gammaproteobacteria</taxon>
        <taxon>sulfur-oxidizing symbionts</taxon>
    </lineage>
</organism>
<feature type="transmembrane region" description="Helical" evidence="1">
    <location>
        <begin position="220"/>
        <end position="242"/>
    </location>
</feature>
<keyword evidence="3" id="KW-1185">Reference proteome</keyword>
<protein>
    <submittedName>
        <fullName evidence="2">Uncharacterized protein</fullName>
    </submittedName>
</protein>
<name>A0A370DUS4_9GAMM</name>
<keyword evidence="1" id="KW-0472">Membrane</keyword>
<reference evidence="2 3" key="1">
    <citation type="journal article" date="2018" name="ISME J.">
        <title>Endosymbiont genomes yield clues of tubeworm success.</title>
        <authorList>
            <person name="Li Y."/>
            <person name="Liles M.R."/>
            <person name="Halanych K.M."/>
        </authorList>
    </citation>
    <scope>NUCLEOTIDE SEQUENCE [LARGE SCALE GENOMIC DNA]</scope>
    <source>
        <strain evidence="2">A1462</strain>
    </source>
</reference>
<evidence type="ECO:0000313" key="2">
    <source>
        <dbReference type="EMBL" id="RDH88400.1"/>
    </source>
</evidence>
<sequence>MKIVSTFLLVIFLPLYMVGCNEHLQEPIDIQKPVVEESVMLSEISESLVMGGSGQQDLQMLDSWQLWWSSWRSLYTSTLIVDLINPEWATEETPLEQIFPVIHSLYDMAPESLFDAAPASLFPDIVPEFGIQSVNSPSIDNGVHVQQKPMIEKITAYENSLYLDFERSTGENRTRGQSSATGRSSYPHVEMGSYYVQPASKEEEQPKQASEIHLNLIKEIPLTATVGFFIVILLTGVGVWGMRV</sequence>
<evidence type="ECO:0000313" key="3">
    <source>
        <dbReference type="Proteomes" id="UP000254771"/>
    </source>
</evidence>